<keyword evidence="2" id="KW-1185">Reference proteome</keyword>
<evidence type="ECO:0000313" key="2">
    <source>
        <dbReference type="Proteomes" id="UP001500298"/>
    </source>
</evidence>
<organism evidence="1 2">
    <name type="scientific">Algivirga pacifica</name>
    <dbReference type="NCBI Taxonomy" id="1162670"/>
    <lineage>
        <taxon>Bacteria</taxon>
        <taxon>Pseudomonadati</taxon>
        <taxon>Bacteroidota</taxon>
        <taxon>Cytophagia</taxon>
        <taxon>Cytophagales</taxon>
        <taxon>Flammeovirgaceae</taxon>
        <taxon>Algivirga</taxon>
    </lineage>
</organism>
<dbReference type="Proteomes" id="UP001500298">
    <property type="component" value="Unassembled WGS sequence"/>
</dbReference>
<proteinExistence type="predicted"/>
<reference evidence="2" key="1">
    <citation type="journal article" date="2019" name="Int. J. Syst. Evol. Microbiol.">
        <title>The Global Catalogue of Microorganisms (GCM) 10K type strain sequencing project: providing services to taxonomists for standard genome sequencing and annotation.</title>
        <authorList>
            <consortium name="The Broad Institute Genomics Platform"/>
            <consortium name="The Broad Institute Genome Sequencing Center for Infectious Disease"/>
            <person name="Wu L."/>
            <person name="Ma J."/>
        </authorList>
    </citation>
    <scope>NUCLEOTIDE SEQUENCE [LARGE SCALE GENOMIC DNA]</scope>
    <source>
        <strain evidence="2">JCM 18326</strain>
    </source>
</reference>
<evidence type="ECO:0000313" key="1">
    <source>
        <dbReference type="EMBL" id="GAA4819608.1"/>
    </source>
</evidence>
<comment type="caution">
    <text evidence="1">The sequence shown here is derived from an EMBL/GenBank/DDBJ whole genome shotgun (WGS) entry which is preliminary data.</text>
</comment>
<dbReference type="Pfam" id="PF15418">
    <property type="entry name" value="DUF4625"/>
    <property type="match status" value="1"/>
</dbReference>
<gene>
    <name evidence="1" type="ORF">GCM10023331_00020</name>
</gene>
<dbReference type="InterPro" id="IPR027829">
    <property type="entry name" value="DUF4625"/>
</dbReference>
<protein>
    <recommendedName>
        <fullName evidence="3">DUF4625 domain-containing protein</fullName>
    </recommendedName>
</protein>
<name>A0ABP9D060_9BACT</name>
<accession>A0ABP9D060</accession>
<dbReference type="EMBL" id="BAABJX010000001">
    <property type="protein sequence ID" value="GAA4819608.1"/>
    <property type="molecule type" value="Genomic_DNA"/>
</dbReference>
<evidence type="ECO:0008006" key="3">
    <source>
        <dbReference type="Google" id="ProtNLM"/>
    </source>
</evidence>
<sequence length="307" mass="34551">MQLCSTLKMNRQKMIRLVHILSLLGLMTFSGCLSGTSEDDIDLLPPEISSIAEDIPIAPGYFQEVGAEDNAIPIHFKVTDPSGISQIKLQSHSGFDGHSHGRFANDFSFILFRHYQLLTEENLAGANTFTADGEELMIYLDDRNPEIGTGNILAGPYHFSIQATDLNGNESRYADNSTYHTTLLIQRPYAPQIEYTTTNRNLSQMELSIRKNEANALATDLRFVWIYIENRAGVNPWQEGEVTQEWVFGESNWPHQFRPTSGAPLPSTQELSLQELLSENIQIKDQEVLVVWAEDTAGNISLKRIEF</sequence>